<dbReference type="GO" id="GO:0051536">
    <property type="term" value="F:iron-sulfur cluster binding"/>
    <property type="evidence" value="ECO:0007669"/>
    <property type="project" value="UniProtKB-KW"/>
</dbReference>
<keyword evidence="2" id="KW-0408">Iron</keyword>
<dbReference type="PROSITE" id="PS51257">
    <property type="entry name" value="PROKAR_LIPOPROTEIN"/>
    <property type="match status" value="1"/>
</dbReference>
<dbReference type="PANTHER" id="PTHR43312:SF2">
    <property type="entry name" value="OXIDOREDUCTASE"/>
    <property type="match status" value="1"/>
</dbReference>
<dbReference type="RefSeq" id="WP_205106026.1">
    <property type="nucleotide sequence ID" value="NZ_JACJJG010000175.1"/>
</dbReference>
<dbReference type="AlphaFoldDB" id="A0A939B8Y0"/>
<sequence>MAKEISRRNFLKALGGGAVASSALLTACKDDKQGAAKAQEPEKGKMTYRLNPKTKEKVSLLGYGMMRLPAKGEDKASARELEETPIDQDMVNRQVDYAIEHGVNYFDTSPAYCQGMSERATGIALSRHKRSEYFIATKMSNFSPETQTREGSIEMFENSLKELQVSYIDYLLLHGIGMGNDALAEFNHRYMDNGILDWLVEQCEKGRIRNLGFSYHGDIKIFDMLLKWHDEGRYHWDFAQIELNYLDWNYADEINPRNTDAVYLYGELHKRGIPAVIMEPLLGGRLANVPDNIVAKMKEREPEMSVASWAFRFAGTPEGVLTVLSGMTYMEHLRENLCTYSPLKPLTQDEEKFLTDIANDIYNLKTIPCNECNYCMPCPYGIDIPAVLSHYNKCIKEGNLPKVDKQTSGQADKQDGLVNSSARASSAELSEYRRARRAFLVGYDRSVPRLRQASHCIGCGQCVGHCPQRIDIPKEMQRIDKFVETLKQDV</sequence>
<evidence type="ECO:0000256" key="2">
    <source>
        <dbReference type="ARBA" id="ARBA00023004"/>
    </source>
</evidence>
<dbReference type="GO" id="GO:0046872">
    <property type="term" value="F:metal ion binding"/>
    <property type="evidence" value="ECO:0007669"/>
    <property type="project" value="UniProtKB-KW"/>
</dbReference>
<dbReference type="CDD" id="cd19096">
    <property type="entry name" value="AKR_Fe-S_oxidoreductase"/>
    <property type="match status" value="1"/>
</dbReference>
<dbReference type="InterPro" id="IPR017896">
    <property type="entry name" value="4Fe4S_Fe-S-bd"/>
</dbReference>
<keyword evidence="3" id="KW-0411">Iron-sulfur</keyword>
<evidence type="ECO:0000256" key="1">
    <source>
        <dbReference type="ARBA" id="ARBA00022723"/>
    </source>
</evidence>
<dbReference type="EMBL" id="JACJJG010000175">
    <property type="protein sequence ID" value="MBM6674982.1"/>
    <property type="molecule type" value="Genomic_DNA"/>
</dbReference>
<dbReference type="InterPro" id="IPR023210">
    <property type="entry name" value="NADP_OxRdtase_dom"/>
</dbReference>
<evidence type="ECO:0000313" key="6">
    <source>
        <dbReference type="Proteomes" id="UP000706891"/>
    </source>
</evidence>
<dbReference type="PROSITE" id="PS51318">
    <property type="entry name" value="TAT"/>
    <property type="match status" value="1"/>
</dbReference>
<dbReference type="PANTHER" id="PTHR43312">
    <property type="entry name" value="D-THREO-ALDOSE 1-DEHYDROGENASE"/>
    <property type="match status" value="1"/>
</dbReference>
<evidence type="ECO:0000256" key="3">
    <source>
        <dbReference type="ARBA" id="ARBA00023014"/>
    </source>
</evidence>
<proteinExistence type="predicted"/>
<keyword evidence="6" id="KW-1185">Reference proteome</keyword>
<protein>
    <submittedName>
        <fullName evidence="5">Aldo/keto reductase</fullName>
    </submittedName>
</protein>
<accession>A0A939B8Y0</accession>
<organism evidence="5 6">
    <name type="scientific">Marseilla massiliensis</name>
    <dbReference type="NCBI Taxonomy" id="1841864"/>
    <lineage>
        <taxon>Bacteria</taxon>
        <taxon>Pseudomonadati</taxon>
        <taxon>Bacteroidota</taxon>
        <taxon>Bacteroidia</taxon>
        <taxon>Bacteroidales</taxon>
        <taxon>Prevotellaceae</taxon>
        <taxon>Marseilla</taxon>
    </lineage>
</organism>
<name>A0A939B8Y0_9BACT</name>
<dbReference type="SUPFAM" id="SSF51430">
    <property type="entry name" value="NAD(P)-linked oxidoreductase"/>
    <property type="match status" value="1"/>
</dbReference>
<dbReference type="Gene3D" id="3.20.20.100">
    <property type="entry name" value="NADP-dependent oxidoreductase domain"/>
    <property type="match status" value="1"/>
</dbReference>
<evidence type="ECO:0000259" key="4">
    <source>
        <dbReference type="PROSITE" id="PS51379"/>
    </source>
</evidence>
<dbReference type="InterPro" id="IPR036812">
    <property type="entry name" value="NAD(P)_OxRdtase_dom_sf"/>
</dbReference>
<dbReference type="PROSITE" id="PS51379">
    <property type="entry name" value="4FE4S_FER_2"/>
    <property type="match status" value="1"/>
</dbReference>
<reference evidence="5" key="2">
    <citation type="journal article" date="2021" name="Sci. Rep.">
        <title>The distribution of antibiotic resistance genes in chicken gut microbiota commensals.</title>
        <authorList>
            <person name="Juricova H."/>
            <person name="Matiasovicova J."/>
            <person name="Kubasova T."/>
            <person name="Cejkova D."/>
            <person name="Rychlik I."/>
        </authorList>
    </citation>
    <scope>NUCLEOTIDE SEQUENCE</scope>
    <source>
        <strain evidence="5">An824</strain>
    </source>
</reference>
<comment type="caution">
    <text evidence="5">The sequence shown here is derived from an EMBL/GenBank/DDBJ whole genome shotgun (WGS) entry which is preliminary data.</text>
</comment>
<dbReference type="PROSITE" id="PS00198">
    <property type="entry name" value="4FE4S_FER_1"/>
    <property type="match status" value="1"/>
</dbReference>
<dbReference type="SUPFAM" id="SSF46548">
    <property type="entry name" value="alpha-helical ferredoxin"/>
    <property type="match status" value="1"/>
</dbReference>
<reference evidence="5" key="1">
    <citation type="submission" date="2020-08" db="EMBL/GenBank/DDBJ databases">
        <authorList>
            <person name="Cejkova D."/>
            <person name="Kubasova T."/>
            <person name="Jahodarova E."/>
            <person name="Rychlik I."/>
        </authorList>
    </citation>
    <scope>NUCLEOTIDE SEQUENCE</scope>
    <source>
        <strain evidence="5">An824</strain>
    </source>
</reference>
<dbReference type="InterPro" id="IPR006311">
    <property type="entry name" value="TAT_signal"/>
</dbReference>
<gene>
    <name evidence="5" type="ORF">H6A34_14055</name>
</gene>
<dbReference type="InterPro" id="IPR053135">
    <property type="entry name" value="AKR2_Oxidoreductase"/>
</dbReference>
<dbReference type="Proteomes" id="UP000706891">
    <property type="component" value="Unassembled WGS sequence"/>
</dbReference>
<dbReference type="InterPro" id="IPR017900">
    <property type="entry name" value="4Fe4S_Fe_S_CS"/>
</dbReference>
<dbReference type="Pfam" id="PF00248">
    <property type="entry name" value="Aldo_ket_red"/>
    <property type="match status" value="1"/>
</dbReference>
<evidence type="ECO:0000313" key="5">
    <source>
        <dbReference type="EMBL" id="MBM6674982.1"/>
    </source>
</evidence>
<keyword evidence="1" id="KW-0479">Metal-binding</keyword>
<feature type="domain" description="4Fe-4S ferredoxin-type" evidence="4">
    <location>
        <begin position="446"/>
        <end position="475"/>
    </location>
</feature>